<name>A0A5S5C234_9BACL</name>
<gene>
    <name evidence="2" type="ORF">BCM02_108313</name>
</gene>
<dbReference type="EMBL" id="VNHS01000008">
    <property type="protein sequence ID" value="TYP72658.1"/>
    <property type="molecule type" value="Genomic_DNA"/>
</dbReference>
<dbReference type="SMART" id="SM00332">
    <property type="entry name" value="PP2Cc"/>
    <property type="match status" value="1"/>
</dbReference>
<dbReference type="SUPFAM" id="SSF81606">
    <property type="entry name" value="PP2C-like"/>
    <property type="match status" value="1"/>
</dbReference>
<dbReference type="CDD" id="cd00143">
    <property type="entry name" value="PP2Cc"/>
    <property type="match status" value="1"/>
</dbReference>
<dbReference type="Proteomes" id="UP000323257">
    <property type="component" value="Unassembled WGS sequence"/>
</dbReference>
<dbReference type="RefSeq" id="WP_148931264.1">
    <property type="nucleotide sequence ID" value="NZ_VNHS01000008.1"/>
</dbReference>
<accession>A0A5S5C234</accession>
<protein>
    <submittedName>
        <fullName evidence="2">Protein phosphatase</fullName>
    </submittedName>
</protein>
<dbReference type="NCBIfam" id="NF033484">
    <property type="entry name" value="Stp1_PP2C_phos"/>
    <property type="match status" value="1"/>
</dbReference>
<keyword evidence="3" id="KW-1185">Reference proteome</keyword>
<dbReference type="Gene3D" id="3.60.40.10">
    <property type="entry name" value="PPM-type phosphatase domain"/>
    <property type="match status" value="1"/>
</dbReference>
<feature type="domain" description="PPM-type phosphatase" evidence="1">
    <location>
        <begin position="2"/>
        <end position="244"/>
    </location>
</feature>
<dbReference type="InterPro" id="IPR015655">
    <property type="entry name" value="PP2C"/>
</dbReference>
<evidence type="ECO:0000313" key="3">
    <source>
        <dbReference type="Proteomes" id="UP000323257"/>
    </source>
</evidence>
<dbReference type="Pfam" id="PF13672">
    <property type="entry name" value="PP2C_2"/>
    <property type="match status" value="1"/>
</dbReference>
<dbReference type="SMART" id="SM00331">
    <property type="entry name" value="PP2C_SIG"/>
    <property type="match status" value="1"/>
</dbReference>
<comment type="caution">
    <text evidence="2">The sequence shown here is derived from an EMBL/GenBank/DDBJ whole genome shotgun (WGS) entry which is preliminary data.</text>
</comment>
<dbReference type="PROSITE" id="PS51746">
    <property type="entry name" value="PPM_2"/>
    <property type="match status" value="1"/>
</dbReference>
<dbReference type="AlphaFoldDB" id="A0A5S5C234"/>
<dbReference type="InterPro" id="IPR036457">
    <property type="entry name" value="PPM-type-like_dom_sf"/>
</dbReference>
<dbReference type="GO" id="GO:0004722">
    <property type="term" value="F:protein serine/threonine phosphatase activity"/>
    <property type="evidence" value="ECO:0007669"/>
    <property type="project" value="InterPro"/>
</dbReference>
<evidence type="ECO:0000313" key="2">
    <source>
        <dbReference type="EMBL" id="TYP72658.1"/>
    </source>
</evidence>
<sequence length="252" mass="27253">MNIAFRSDIGRIRLVNEDRAWAQHVNNGCAVAIVADGMGGHLAGEVASQLAVDTFRESLGGIELPTLSLEERRTLVRGAILQANEVVYDMASRNDQYHNMGTTVVAVLAGQDGGIIGHIGDSRVYIWSKGQLVQLTEDHTLVNELAKHGQISQEEAANHPRRNVLTRALGTDEQVEVDLIDFDWEHGDLLLLCSDGLSTMVADHDMSAILAGGDHDLDAKAERLVELALQAGGDDNITVVLLHHVGDTEQEG</sequence>
<dbReference type="OrthoDB" id="9801841at2"/>
<dbReference type="InterPro" id="IPR001932">
    <property type="entry name" value="PPM-type_phosphatase-like_dom"/>
</dbReference>
<dbReference type="PANTHER" id="PTHR47992">
    <property type="entry name" value="PROTEIN PHOSPHATASE"/>
    <property type="match status" value="1"/>
</dbReference>
<evidence type="ECO:0000259" key="1">
    <source>
        <dbReference type="PROSITE" id="PS51746"/>
    </source>
</evidence>
<reference evidence="2 3" key="1">
    <citation type="submission" date="2019-07" db="EMBL/GenBank/DDBJ databases">
        <title>Genomic Encyclopedia of Type Strains, Phase III (KMG-III): the genomes of soil and plant-associated and newly described type strains.</title>
        <authorList>
            <person name="Whitman W."/>
        </authorList>
    </citation>
    <scope>NUCLEOTIDE SEQUENCE [LARGE SCALE GENOMIC DNA]</scope>
    <source>
        <strain evidence="2 3">BL24</strain>
    </source>
</reference>
<organism evidence="2 3">
    <name type="scientific">Paenibacillus methanolicus</name>
    <dbReference type="NCBI Taxonomy" id="582686"/>
    <lineage>
        <taxon>Bacteria</taxon>
        <taxon>Bacillati</taxon>
        <taxon>Bacillota</taxon>
        <taxon>Bacilli</taxon>
        <taxon>Bacillales</taxon>
        <taxon>Paenibacillaceae</taxon>
        <taxon>Paenibacillus</taxon>
    </lineage>
</organism>
<proteinExistence type="predicted"/>